<dbReference type="RefSeq" id="WP_110998263.1">
    <property type="nucleotide sequence ID" value="NZ_QKTW01000011.1"/>
</dbReference>
<comment type="caution">
    <text evidence="1">The sequence shown here is derived from an EMBL/GenBank/DDBJ whole genome shotgun (WGS) entry which is preliminary data.</text>
</comment>
<dbReference type="EMBL" id="QKTW01000011">
    <property type="protein sequence ID" value="PZF73537.1"/>
    <property type="molecule type" value="Genomic_DNA"/>
</dbReference>
<gene>
    <name evidence="1" type="ORF">DN068_07370</name>
</gene>
<name>A0A2W2BCD1_9BACT</name>
<protein>
    <submittedName>
        <fullName evidence="1">Uncharacterized protein</fullName>
    </submittedName>
</protein>
<dbReference type="Proteomes" id="UP000248745">
    <property type="component" value="Unassembled WGS sequence"/>
</dbReference>
<sequence length="170" mass="19395">MPINDLNQQLVNETTLTTVRATLQQVIADMQSAAQNSNLTPDERKRYGSINEQNKLLVNKVNDYATDHPSFRSPDVNWDDYQKHLSLRNHLAAIEKALEQIDEMCSDIRITYDYSLYQNALVDYDYTKYRAGSTASGAGFHSKYEDIKQLFGNPTGIKNIKQDTTNKPTE</sequence>
<dbReference type="AlphaFoldDB" id="A0A2W2BCD1"/>
<evidence type="ECO:0000313" key="2">
    <source>
        <dbReference type="Proteomes" id="UP000248745"/>
    </source>
</evidence>
<proteinExistence type="predicted"/>
<evidence type="ECO:0000313" key="1">
    <source>
        <dbReference type="EMBL" id="PZF73537.1"/>
    </source>
</evidence>
<reference evidence="1 2" key="1">
    <citation type="submission" date="2018-06" db="EMBL/GenBank/DDBJ databases">
        <title>Mucibacter soli gen. nov., sp. nov., a new member of the family Chitinophagaceae producing mucin.</title>
        <authorList>
            <person name="Kim M.-K."/>
            <person name="Park S."/>
            <person name="Kim T.-S."/>
            <person name="Joung Y."/>
            <person name="Han J.-H."/>
            <person name="Kim S.B."/>
        </authorList>
    </citation>
    <scope>NUCLEOTIDE SEQUENCE [LARGE SCALE GENOMIC DNA]</scope>
    <source>
        <strain evidence="1 2">R1-15</strain>
    </source>
</reference>
<dbReference type="OrthoDB" id="5952844at2"/>
<keyword evidence="2" id="KW-1185">Reference proteome</keyword>
<organism evidence="1 2">
    <name type="scientific">Taibaiella soli</name>
    <dbReference type="NCBI Taxonomy" id="1649169"/>
    <lineage>
        <taxon>Bacteria</taxon>
        <taxon>Pseudomonadati</taxon>
        <taxon>Bacteroidota</taxon>
        <taxon>Chitinophagia</taxon>
        <taxon>Chitinophagales</taxon>
        <taxon>Chitinophagaceae</taxon>
        <taxon>Taibaiella</taxon>
    </lineage>
</organism>
<accession>A0A2W2BCD1</accession>